<protein>
    <submittedName>
        <fullName evidence="4">Larval cuticle protein 1</fullName>
    </submittedName>
</protein>
<dbReference type="GO" id="GO:0008010">
    <property type="term" value="F:structural constituent of chitin-based larval cuticle"/>
    <property type="evidence" value="ECO:0007669"/>
    <property type="project" value="TreeGrafter"/>
</dbReference>
<reference evidence="4 5" key="1">
    <citation type="submission" date="2019-07" db="EMBL/GenBank/DDBJ databases">
        <title>Draft genome assembly of a fouling barnacle, Amphibalanus amphitrite (Darwin, 1854): The first reference genome for Thecostraca.</title>
        <authorList>
            <person name="Kim W."/>
        </authorList>
    </citation>
    <scope>NUCLEOTIDE SEQUENCE [LARGE SCALE GENOMIC DNA]</scope>
    <source>
        <strain evidence="4">SNU_AA5</strain>
        <tissue evidence="4">Soma without cirri and trophi</tissue>
    </source>
</reference>
<dbReference type="OrthoDB" id="6371055at2759"/>
<dbReference type="PRINTS" id="PR00947">
    <property type="entry name" value="CUTICLE"/>
</dbReference>
<evidence type="ECO:0000256" key="1">
    <source>
        <dbReference type="PROSITE-ProRule" id="PRU00497"/>
    </source>
</evidence>
<dbReference type="AlphaFoldDB" id="A0A6A4WV13"/>
<gene>
    <name evidence="4" type="primary">Lcp1</name>
    <name evidence="4" type="ORF">FJT64_022552</name>
</gene>
<evidence type="ECO:0000256" key="3">
    <source>
        <dbReference type="SAM" id="SignalP"/>
    </source>
</evidence>
<dbReference type="Proteomes" id="UP000440578">
    <property type="component" value="Unassembled WGS sequence"/>
</dbReference>
<keyword evidence="5" id="KW-1185">Reference proteome</keyword>
<dbReference type="GO" id="GO:0062129">
    <property type="term" value="C:chitin-based extracellular matrix"/>
    <property type="evidence" value="ECO:0007669"/>
    <property type="project" value="TreeGrafter"/>
</dbReference>
<dbReference type="PANTHER" id="PTHR10380:SF234">
    <property type="entry name" value="CUTICULAR PROTEIN 97EA, ISOFORM A"/>
    <property type="match status" value="1"/>
</dbReference>
<dbReference type="EMBL" id="VIIS01000711">
    <property type="protein sequence ID" value="KAF0305921.1"/>
    <property type="molecule type" value="Genomic_DNA"/>
</dbReference>
<name>A0A6A4WV13_AMPAM</name>
<comment type="caution">
    <text evidence="4">The sequence shown here is derived from an EMBL/GenBank/DDBJ whole genome shotgun (WGS) entry which is preliminary data.</text>
</comment>
<dbReference type="InterPro" id="IPR000618">
    <property type="entry name" value="Insect_cuticle"/>
</dbReference>
<keyword evidence="3" id="KW-0732">Signal</keyword>
<keyword evidence="1" id="KW-0193">Cuticle</keyword>
<organism evidence="4 5">
    <name type="scientific">Amphibalanus amphitrite</name>
    <name type="common">Striped barnacle</name>
    <name type="synonym">Balanus amphitrite</name>
    <dbReference type="NCBI Taxonomy" id="1232801"/>
    <lineage>
        <taxon>Eukaryota</taxon>
        <taxon>Metazoa</taxon>
        <taxon>Ecdysozoa</taxon>
        <taxon>Arthropoda</taxon>
        <taxon>Crustacea</taxon>
        <taxon>Multicrustacea</taxon>
        <taxon>Cirripedia</taxon>
        <taxon>Thoracica</taxon>
        <taxon>Thoracicalcarea</taxon>
        <taxon>Balanomorpha</taxon>
        <taxon>Balanoidea</taxon>
        <taxon>Balanidae</taxon>
        <taxon>Amphibalaninae</taxon>
        <taxon>Amphibalanus</taxon>
    </lineage>
</organism>
<evidence type="ECO:0000313" key="4">
    <source>
        <dbReference type="EMBL" id="KAF0305921.1"/>
    </source>
</evidence>
<evidence type="ECO:0000313" key="5">
    <source>
        <dbReference type="Proteomes" id="UP000440578"/>
    </source>
</evidence>
<dbReference type="InterPro" id="IPR050468">
    <property type="entry name" value="Cuticle_Struct_Prot"/>
</dbReference>
<accession>A0A6A4WV13</accession>
<feature type="chain" id="PRO_5025472932" evidence="3">
    <location>
        <begin position="17"/>
        <end position="183"/>
    </location>
</feature>
<dbReference type="PANTHER" id="PTHR10380">
    <property type="entry name" value="CUTICLE PROTEIN"/>
    <property type="match status" value="1"/>
</dbReference>
<evidence type="ECO:0000256" key="2">
    <source>
        <dbReference type="SAM" id="MobiDB-lite"/>
    </source>
</evidence>
<feature type="signal peptide" evidence="3">
    <location>
        <begin position="1"/>
        <end position="16"/>
    </location>
</feature>
<proteinExistence type="predicted"/>
<dbReference type="PROSITE" id="PS51155">
    <property type="entry name" value="CHIT_BIND_RR_2"/>
    <property type="match status" value="1"/>
</dbReference>
<feature type="region of interest" description="Disordered" evidence="2">
    <location>
        <begin position="123"/>
        <end position="156"/>
    </location>
</feature>
<sequence>MFRLLVVCGCLAACLAAPQRQQFAQQQQQQQFRPTARPSTTTPVPILRQISNSNEDGSYTYGYEAADGSFKLETRKANGEVFGKYGYIDAQGELITIEYGANQHGFQPSSKDYDYIDEEPVAPVRSQSRPAAPAPARAPVRAAAPAPAPVSVSRPVAQPIAKEEFDSRFADFDARIARLFSRA</sequence>
<dbReference type="Pfam" id="PF00379">
    <property type="entry name" value="Chitin_bind_4"/>
    <property type="match status" value="1"/>
</dbReference>